<keyword evidence="4" id="KW-1185">Reference proteome</keyword>
<dbReference type="PROSITE" id="PS51397">
    <property type="entry name" value="WLM"/>
    <property type="match status" value="1"/>
</dbReference>
<protein>
    <submittedName>
        <fullName evidence="3">Ubiquitin and WLM domain-containing protein</fullName>
    </submittedName>
</protein>
<dbReference type="Pfam" id="PF08325">
    <property type="entry name" value="WLM"/>
    <property type="match status" value="1"/>
</dbReference>
<dbReference type="OrthoDB" id="49605at2759"/>
<comment type="caution">
    <text evidence="3">The sequence shown here is derived from an EMBL/GenBank/DDBJ whole genome shotgun (WGS) entry which is preliminary data.</text>
</comment>
<organism evidence="3 4">
    <name type="scientific">Escovopsis weberi</name>
    <dbReference type="NCBI Taxonomy" id="150374"/>
    <lineage>
        <taxon>Eukaryota</taxon>
        <taxon>Fungi</taxon>
        <taxon>Dikarya</taxon>
        <taxon>Ascomycota</taxon>
        <taxon>Pezizomycotina</taxon>
        <taxon>Sordariomycetes</taxon>
        <taxon>Hypocreomycetidae</taxon>
        <taxon>Hypocreales</taxon>
        <taxon>Hypocreaceae</taxon>
        <taxon>Escovopsis</taxon>
    </lineage>
</organism>
<dbReference type="PANTHER" id="PTHR47795">
    <property type="entry name" value="UBIQUITIN AND WLM DOMAIN-CONTAINING METALLOPROTEASE SPCC1442.07C"/>
    <property type="match status" value="1"/>
</dbReference>
<dbReference type="Proteomes" id="UP000053831">
    <property type="component" value="Unassembled WGS sequence"/>
</dbReference>
<dbReference type="AlphaFoldDB" id="A0A0M9VX95"/>
<dbReference type="EMBL" id="LGSR01000002">
    <property type="protein sequence ID" value="KOS22923.1"/>
    <property type="molecule type" value="Genomic_DNA"/>
</dbReference>
<evidence type="ECO:0000256" key="1">
    <source>
        <dbReference type="SAM" id="MobiDB-lite"/>
    </source>
</evidence>
<name>A0A0M9VX95_ESCWE</name>
<dbReference type="GO" id="GO:0070628">
    <property type="term" value="F:proteasome binding"/>
    <property type="evidence" value="ECO:0007669"/>
    <property type="project" value="TreeGrafter"/>
</dbReference>
<feature type="domain" description="WLM" evidence="2">
    <location>
        <begin position="161"/>
        <end position="360"/>
    </location>
</feature>
<evidence type="ECO:0000259" key="2">
    <source>
        <dbReference type="PROSITE" id="PS51397"/>
    </source>
</evidence>
<dbReference type="STRING" id="150374.A0A0M9VX95"/>
<feature type="region of interest" description="Disordered" evidence="1">
    <location>
        <begin position="140"/>
        <end position="160"/>
    </location>
</feature>
<sequence length="386" mass="43021">MAQQVEESGPAERMPSEATSPENSIAEDASDNEELPSFGDSSEGYLDIPISHRGTITNLGFFDGATLSDLFKKCESSFGIPQDNIKLFVPRGPMLRAPLKEPDLPLAQFEGKTLKLMGSSAAQIKAVTDLSAMSATRSQRAAAAHRQQQQQQRKPARRSLASADDLKYTFLQIRPLSFLPRPDKSEKLLRRLKDDRGIREVMKKHKFTVGLLTEMEPLSNTQASHEGTARTLGLNRNGGEVIELRLWTDAYDGYRDYRTIRRTLCHELAHNVHGPHDRNFWDLCHQIEREVEAADWSAGHTVGGGSGGQQPVFGRHDEDEDEHQDDGGWTGGEFVLGGSSAQAGLSRREILANAALERQKKEDKAERRAEDGWRPCQRHQRGDSVE</sequence>
<feature type="region of interest" description="Disordered" evidence="1">
    <location>
        <begin position="298"/>
        <end position="337"/>
    </location>
</feature>
<feature type="compositionally biased region" description="Low complexity" evidence="1">
    <location>
        <begin position="140"/>
        <end position="153"/>
    </location>
</feature>
<reference evidence="3 4" key="1">
    <citation type="submission" date="2015-07" db="EMBL/GenBank/DDBJ databases">
        <title>The genome of the fungus Escovopsis weberi, a specialized disease agent of ant agriculture.</title>
        <authorList>
            <person name="de Man T.J."/>
            <person name="Stajich J.E."/>
            <person name="Kubicek C.P."/>
            <person name="Chenthamara K."/>
            <person name="Atanasova L."/>
            <person name="Druzhinina I.S."/>
            <person name="Birnbaum S."/>
            <person name="Barribeau S.M."/>
            <person name="Teiling C."/>
            <person name="Suen G."/>
            <person name="Currie C."/>
            <person name="Gerardo N.M."/>
        </authorList>
    </citation>
    <scope>NUCLEOTIDE SEQUENCE [LARGE SCALE GENOMIC DNA]</scope>
</reference>
<dbReference type="InterPro" id="IPR013536">
    <property type="entry name" value="WLM_dom"/>
</dbReference>
<feature type="region of interest" description="Disordered" evidence="1">
    <location>
        <begin position="1"/>
        <end position="42"/>
    </location>
</feature>
<evidence type="ECO:0000313" key="3">
    <source>
        <dbReference type="EMBL" id="KOS22923.1"/>
    </source>
</evidence>
<dbReference type="PANTHER" id="PTHR47795:SF1">
    <property type="entry name" value="DNA-DEPENDENT METALLOPROTEASE WSS1 HOMOLOG 2"/>
    <property type="match status" value="1"/>
</dbReference>
<gene>
    <name evidence="3" type="ORF">ESCO_003388</name>
</gene>
<evidence type="ECO:0000313" key="4">
    <source>
        <dbReference type="Proteomes" id="UP000053831"/>
    </source>
</evidence>
<accession>A0A0M9VX95</accession>
<feature type="region of interest" description="Disordered" evidence="1">
    <location>
        <begin position="356"/>
        <end position="386"/>
    </location>
</feature>
<proteinExistence type="predicted"/>
<feature type="compositionally biased region" description="Basic and acidic residues" evidence="1">
    <location>
        <begin position="357"/>
        <end position="373"/>
    </location>
</feature>